<feature type="chain" id="PRO_5045613733" evidence="1">
    <location>
        <begin position="22"/>
        <end position="453"/>
    </location>
</feature>
<dbReference type="InterPro" id="IPR028994">
    <property type="entry name" value="Integrin_alpha_N"/>
</dbReference>
<evidence type="ECO:0000313" key="2">
    <source>
        <dbReference type="EMBL" id="MFC4804333.1"/>
    </source>
</evidence>
<dbReference type="EMBL" id="JBHSHL010000014">
    <property type="protein sequence ID" value="MFC4804333.1"/>
    <property type="molecule type" value="Genomic_DNA"/>
</dbReference>
<dbReference type="SUPFAM" id="SSF69318">
    <property type="entry name" value="Integrin alpha N-terminal domain"/>
    <property type="match status" value="1"/>
</dbReference>
<protein>
    <submittedName>
        <fullName evidence="2">FG-GAP repeat domain-containing protein</fullName>
    </submittedName>
</protein>
<gene>
    <name evidence="2" type="ORF">ACFO4R_04485</name>
</gene>
<dbReference type="PROSITE" id="PS51257">
    <property type="entry name" value="PROKAR_LIPOPROTEIN"/>
    <property type="match status" value="1"/>
</dbReference>
<keyword evidence="3" id="KW-1185">Reference proteome</keyword>
<sequence>MKKGFVFIYMCLLLISLSACTRLMTPEELIKPPELNVENKLIKDALNNAIPQGSVLYNLPYILHKKQEPGHKEQAFSLEDFDGDGQQDVIALYRNNSLQMTGLLVLKKNEDGWSKSNDLQIDAAEVFDYELKDIDGDGRFEVIFGYMDKAEAKLISIYRQENSSLINIFEENYYSYVFSTLEYPDRSFLVLSNFTPEPLSNTLKLFEYNEGGFNLVDQVFYSKGISPYNVQVGNIDRDNIGIFTDLYVNNAYGQSDILVFRNGKLKTIMPKMEASFTQREPIPCADIDSDGIIEVVRTKDVNSEYFPGSGQPLFVKDYYKILGLSSSEMIREIYEDSTDMYIKIIFPVEFWDKYFLTKDESSQKLMIYYCPDNEKGYPYFPLMEIRYLSGSYKANYKDYYILEETDSHITVCKSIDSTEAVPLEYRDEFKKLLQLSYSPEKFIKVLEQERRSR</sequence>
<dbReference type="Proteomes" id="UP001595916">
    <property type="component" value="Unassembled WGS sequence"/>
</dbReference>
<evidence type="ECO:0000256" key="1">
    <source>
        <dbReference type="SAM" id="SignalP"/>
    </source>
</evidence>
<name>A0ABV9QKF1_9FIRM</name>
<reference evidence="3" key="1">
    <citation type="journal article" date="2019" name="Int. J. Syst. Evol. Microbiol.">
        <title>The Global Catalogue of Microorganisms (GCM) 10K type strain sequencing project: providing services to taxonomists for standard genome sequencing and annotation.</title>
        <authorList>
            <consortium name="The Broad Institute Genomics Platform"/>
            <consortium name="The Broad Institute Genome Sequencing Center for Infectious Disease"/>
            <person name="Wu L."/>
            <person name="Ma J."/>
        </authorList>
    </citation>
    <scope>NUCLEOTIDE SEQUENCE [LARGE SCALE GENOMIC DNA]</scope>
    <source>
        <strain evidence="3">CCUG 46385</strain>
    </source>
</reference>
<proteinExistence type="predicted"/>
<feature type="signal peptide" evidence="1">
    <location>
        <begin position="1"/>
        <end position="21"/>
    </location>
</feature>
<keyword evidence="1" id="KW-0732">Signal</keyword>
<dbReference type="RefSeq" id="WP_379787840.1">
    <property type="nucleotide sequence ID" value="NZ_JBHSHL010000014.1"/>
</dbReference>
<comment type="caution">
    <text evidence="2">The sequence shown here is derived from an EMBL/GenBank/DDBJ whole genome shotgun (WGS) entry which is preliminary data.</text>
</comment>
<accession>A0ABV9QKF1</accession>
<organism evidence="2 3">
    <name type="scientific">Filifactor villosus</name>
    <dbReference type="NCBI Taxonomy" id="29374"/>
    <lineage>
        <taxon>Bacteria</taxon>
        <taxon>Bacillati</taxon>
        <taxon>Bacillota</taxon>
        <taxon>Clostridia</taxon>
        <taxon>Peptostreptococcales</taxon>
        <taxon>Filifactoraceae</taxon>
        <taxon>Filifactor</taxon>
    </lineage>
</organism>
<evidence type="ECO:0000313" key="3">
    <source>
        <dbReference type="Proteomes" id="UP001595916"/>
    </source>
</evidence>